<proteinExistence type="predicted"/>
<protein>
    <submittedName>
        <fullName evidence="2">Uncharacterized protein</fullName>
    </submittedName>
</protein>
<feature type="compositionally biased region" description="Polar residues" evidence="1">
    <location>
        <begin position="10"/>
        <end position="23"/>
    </location>
</feature>
<evidence type="ECO:0000313" key="2">
    <source>
        <dbReference type="EMBL" id="KAK9045860.1"/>
    </source>
</evidence>
<evidence type="ECO:0000256" key="1">
    <source>
        <dbReference type="SAM" id="MobiDB-lite"/>
    </source>
</evidence>
<name>A0ABR2U896_9ROSI</name>
<dbReference type="Proteomes" id="UP001396334">
    <property type="component" value="Unassembled WGS sequence"/>
</dbReference>
<evidence type="ECO:0000313" key="3">
    <source>
        <dbReference type="Proteomes" id="UP001396334"/>
    </source>
</evidence>
<organism evidence="2 3">
    <name type="scientific">Hibiscus sabdariffa</name>
    <name type="common">roselle</name>
    <dbReference type="NCBI Taxonomy" id="183260"/>
    <lineage>
        <taxon>Eukaryota</taxon>
        <taxon>Viridiplantae</taxon>
        <taxon>Streptophyta</taxon>
        <taxon>Embryophyta</taxon>
        <taxon>Tracheophyta</taxon>
        <taxon>Spermatophyta</taxon>
        <taxon>Magnoliopsida</taxon>
        <taxon>eudicotyledons</taxon>
        <taxon>Gunneridae</taxon>
        <taxon>Pentapetalae</taxon>
        <taxon>rosids</taxon>
        <taxon>malvids</taxon>
        <taxon>Malvales</taxon>
        <taxon>Malvaceae</taxon>
        <taxon>Malvoideae</taxon>
        <taxon>Hibiscus</taxon>
    </lineage>
</organism>
<dbReference type="EMBL" id="JBBPBN010000001">
    <property type="protein sequence ID" value="KAK9045860.1"/>
    <property type="molecule type" value="Genomic_DNA"/>
</dbReference>
<comment type="caution">
    <text evidence="2">The sequence shown here is derived from an EMBL/GenBank/DDBJ whole genome shotgun (WGS) entry which is preliminary data.</text>
</comment>
<sequence>MAEIIDSVTPLATITPPSTTPGSRTLHVHEDYWSGEATSSLIDSWGSRYKRSAVDNGYINRNYFVVFVTASTVDSDEEEGGESEGGVEEMKG</sequence>
<feature type="compositionally biased region" description="Acidic residues" evidence="1">
    <location>
        <begin position="74"/>
        <end position="92"/>
    </location>
</feature>
<keyword evidence="3" id="KW-1185">Reference proteome</keyword>
<accession>A0ABR2U896</accession>
<feature type="region of interest" description="Disordered" evidence="1">
    <location>
        <begin position="1"/>
        <end position="24"/>
    </location>
</feature>
<feature type="region of interest" description="Disordered" evidence="1">
    <location>
        <begin position="73"/>
        <end position="92"/>
    </location>
</feature>
<gene>
    <name evidence="2" type="ORF">V6N11_051764</name>
</gene>
<reference evidence="2 3" key="1">
    <citation type="journal article" date="2024" name="G3 (Bethesda)">
        <title>Genome assembly of Hibiscus sabdariffa L. provides insights into metabolisms of medicinal natural products.</title>
        <authorList>
            <person name="Kim T."/>
        </authorList>
    </citation>
    <scope>NUCLEOTIDE SEQUENCE [LARGE SCALE GENOMIC DNA]</scope>
    <source>
        <strain evidence="2">TK-2024</strain>
        <tissue evidence="2">Old leaves</tissue>
    </source>
</reference>